<dbReference type="Proteomes" id="UP000887565">
    <property type="component" value="Unplaced"/>
</dbReference>
<evidence type="ECO:0000313" key="2">
    <source>
        <dbReference type="Proteomes" id="UP000887565"/>
    </source>
</evidence>
<feature type="region of interest" description="Disordered" evidence="1">
    <location>
        <begin position="32"/>
        <end position="68"/>
    </location>
</feature>
<feature type="compositionally biased region" description="Low complexity" evidence="1">
    <location>
        <begin position="142"/>
        <end position="151"/>
    </location>
</feature>
<feature type="compositionally biased region" description="Polar residues" evidence="1">
    <location>
        <begin position="152"/>
        <end position="164"/>
    </location>
</feature>
<keyword evidence="2" id="KW-1185">Reference proteome</keyword>
<evidence type="ECO:0000256" key="1">
    <source>
        <dbReference type="SAM" id="MobiDB-lite"/>
    </source>
</evidence>
<dbReference type="AlphaFoldDB" id="A0A915HHX8"/>
<reference evidence="3" key="1">
    <citation type="submission" date="2022-11" db="UniProtKB">
        <authorList>
            <consortium name="WormBaseParasite"/>
        </authorList>
    </citation>
    <scope>IDENTIFICATION</scope>
</reference>
<organism evidence="2 3">
    <name type="scientific">Romanomermis culicivorax</name>
    <name type="common">Nematode worm</name>
    <dbReference type="NCBI Taxonomy" id="13658"/>
    <lineage>
        <taxon>Eukaryota</taxon>
        <taxon>Metazoa</taxon>
        <taxon>Ecdysozoa</taxon>
        <taxon>Nematoda</taxon>
        <taxon>Enoplea</taxon>
        <taxon>Dorylaimia</taxon>
        <taxon>Mermithida</taxon>
        <taxon>Mermithoidea</taxon>
        <taxon>Mermithidae</taxon>
        <taxon>Romanomermis</taxon>
    </lineage>
</organism>
<dbReference type="WBParaSite" id="nRc.2.0.1.t01243-RA">
    <property type="protein sequence ID" value="nRc.2.0.1.t01243-RA"/>
    <property type="gene ID" value="nRc.2.0.1.g01243"/>
</dbReference>
<feature type="region of interest" description="Disordered" evidence="1">
    <location>
        <begin position="118"/>
        <end position="137"/>
    </location>
</feature>
<sequence length="304" mass="33519">MHNTEDCVWLTRQNAQCNNCQDLGCQSHAAQPSTNHFQTNSNNIRSQHDWRPRRRAPPQRRSNPLPGSCNYFYEGNPFPRPNDFVQNTYSIYPNANFMPRWEQHIHYNAAPAPYLTMPTDSSSPSSQSSELPLALPALPSSSTLPATSSDAHTGSQSTSSTNMIIPSKEIASTPPIISPGIVCWNATTQASRDPCHICLSVCQIDNLTPSTKTFVRKYASMRAFQIPIKLGIINAHALIDTNTQCFVLSSDLVKCAFDKQSLQLLICGKIKVADGAIINAHGPVVVTMESAFSEHMIKMSNSQQ</sequence>
<feature type="compositionally biased region" description="Polar residues" evidence="1">
    <location>
        <begin position="32"/>
        <end position="45"/>
    </location>
</feature>
<protein>
    <submittedName>
        <fullName evidence="3">Uncharacterized protein</fullName>
    </submittedName>
</protein>
<accession>A0A915HHX8</accession>
<proteinExistence type="predicted"/>
<feature type="region of interest" description="Disordered" evidence="1">
    <location>
        <begin position="142"/>
        <end position="164"/>
    </location>
</feature>
<evidence type="ECO:0000313" key="3">
    <source>
        <dbReference type="WBParaSite" id="nRc.2.0.1.t01243-RA"/>
    </source>
</evidence>
<name>A0A915HHX8_ROMCU</name>